<dbReference type="EMBL" id="MN739745">
    <property type="protein sequence ID" value="QHT24403.1"/>
    <property type="molecule type" value="Genomic_DNA"/>
</dbReference>
<proteinExistence type="predicted"/>
<keyword evidence="1" id="KW-1133">Transmembrane helix</keyword>
<feature type="transmembrane region" description="Helical" evidence="1">
    <location>
        <begin position="110"/>
        <end position="130"/>
    </location>
</feature>
<dbReference type="InterPro" id="IPR003131">
    <property type="entry name" value="T1-type_BTB"/>
</dbReference>
<keyword evidence="1" id="KW-0472">Membrane</keyword>
<protein>
    <recommendedName>
        <fullName evidence="2">Potassium channel tetramerisation-type BTB domain-containing protein</fullName>
    </recommendedName>
</protein>
<keyword evidence="1" id="KW-0812">Transmembrane</keyword>
<dbReference type="AlphaFoldDB" id="A0A6C0E7K8"/>
<evidence type="ECO:0000313" key="3">
    <source>
        <dbReference type="EMBL" id="QHT24403.1"/>
    </source>
</evidence>
<name>A0A6C0E7K8_9ZZZZ</name>
<dbReference type="Pfam" id="PF02214">
    <property type="entry name" value="BTB_2"/>
    <property type="match status" value="1"/>
</dbReference>
<evidence type="ECO:0000256" key="1">
    <source>
        <dbReference type="SAM" id="Phobius"/>
    </source>
</evidence>
<evidence type="ECO:0000259" key="2">
    <source>
        <dbReference type="Pfam" id="PF02214"/>
    </source>
</evidence>
<accession>A0A6C0E7K8</accession>
<dbReference type="Gene3D" id="3.30.710.10">
    <property type="entry name" value="Potassium Channel Kv1.1, Chain A"/>
    <property type="match status" value="1"/>
</dbReference>
<reference evidence="3" key="1">
    <citation type="journal article" date="2020" name="Nature">
        <title>Giant virus diversity and host interactions through global metagenomics.</title>
        <authorList>
            <person name="Schulz F."/>
            <person name="Roux S."/>
            <person name="Paez-Espino D."/>
            <person name="Jungbluth S."/>
            <person name="Walsh D.A."/>
            <person name="Denef V.J."/>
            <person name="McMahon K.D."/>
            <person name="Konstantinidis K.T."/>
            <person name="Eloe-Fadrosh E.A."/>
            <person name="Kyrpides N.C."/>
            <person name="Woyke T."/>
        </authorList>
    </citation>
    <scope>NUCLEOTIDE SEQUENCE</scope>
    <source>
        <strain evidence="3">GVMAG-M-3300023179-150</strain>
    </source>
</reference>
<dbReference type="GO" id="GO:0051260">
    <property type="term" value="P:protein homooligomerization"/>
    <property type="evidence" value="ECO:0007669"/>
    <property type="project" value="InterPro"/>
</dbReference>
<feature type="domain" description="Potassium channel tetramerisation-type BTB" evidence="2">
    <location>
        <begin position="4"/>
        <end position="91"/>
    </location>
</feature>
<organism evidence="3">
    <name type="scientific">viral metagenome</name>
    <dbReference type="NCBI Taxonomy" id="1070528"/>
    <lineage>
        <taxon>unclassified sequences</taxon>
        <taxon>metagenomes</taxon>
        <taxon>organismal metagenomes</taxon>
    </lineage>
</organism>
<sequence length="167" mass="19215">MSSIVIKVGEFSYETTSNIFTNYPRSKLASLTPDSDGVYHVEEDTYARVFPYILEYLSTEKIELDDVSLKTIKEIAEGANHYQIHGLVDHCIKKLNSIKSDLEFRNTYKLLLPVIGVSLTFLGFYTDFMLGITHTGRHPAVDFDFNFVKVKNCCQALKSRYYSLRYK</sequence>
<dbReference type="InterPro" id="IPR011333">
    <property type="entry name" value="SKP1/BTB/POZ_sf"/>
</dbReference>
<dbReference type="SUPFAM" id="SSF54695">
    <property type="entry name" value="POZ domain"/>
    <property type="match status" value="1"/>
</dbReference>